<dbReference type="PANTHER" id="PTHR46060:SF1">
    <property type="entry name" value="MARINER MOS1 TRANSPOSASE-LIKE PROTEIN"/>
    <property type="match status" value="1"/>
</dbReference>
<evidence type="ECO:0000313" key="1">
    <source>
        <dbReference type="EMBL" id="KAI6659604.1"/>
    </source>
</evidence>
<dbReference type="InterPro" id="IPR036397">
    <property type="entry name" value="RNaseH_sf"/>
</dbReference>
<protein>
    <submittedName>
        <fullName evidence="1">Histone-lysine N-methyltransferase SETMAR-like</fullName>
    </submittedName>
</protein>
<name>A0AAV7KGB5_9METZ</name>
<dbReference type="AlphaFoldDB" id="A0AAV7KGB5"/>
<proteinExistence type="predicted"/>
<gene>
    <name evidence="1" type="ORF">LOD99_14527</name>
</gene>
<dbReference type="PANTHER" id="PTHR46060">
    <property type="entry name" value="MARINER MOS1 TRANSPOSASE-LIKE PROTEIN"/>
    <property type="match status" value="1"/>
</dbReference>
<comment type="caution">
    <text evidence="1">The sequence shown here is derived from an EMBL/GenBank/DDBJ whole genome shotgun (WGS) entry which is preliminary data.</text>
</comment>
<dbReference type="EMBL" id="JAKMXF010000055">
    <property type="protein sequence ID" value="KAI6659604.1"/>
    <property type="molecule type" value="Genomic_DNA"/>
</dbReference>
<sequence>MELLELFPKYSQAMRHGYTTMIQKRRDNLRSGSKKVVYLQQRSGELDQSESRCGRFSLDVVDLLKELHLRIGRQSPLIGIPQYVFRKYSVLSKNNVRSQVSEESCFITYTVLRTREFLENYRIGTLPHPPYSPDLAPCDFWLFPKLKDQLRGRRFFSNEELTGALFLAIEEIPKEEWKMCFDTGLNA</sequence>
<evidence type="ECO:0000313" key="2">
    <source>
        <dbReference type="Proteomes" id="UP001165289"/>
    </source>
</evidence>
<dbReference type="Gene3D" id="3.30.420.10">
    <property type="entry name" value="Ribonuclease H-like superfamily/Ribonuclease H"/>
    <property type="match status" value="1"/>
</dbReference>
<accession>A0AAV7KGB5</accession>
<keyword evidence="2" id="KW-1185">Reference proteome</keyword>
<dbReference type="InterPro" id="IPR052709">
    <property type="entry name" value="Transposase-MT_Hybrid"/>
</dbReference>
<dbReference type="GO" id="GO:0003676">
    <property type="term" value="F:nucleic acid binding"/>
    <property type="evidence" value="ECO:0007669"/>
    <property type="project" value="InterPro"/>
</dbReference>
<reference evidence="1 2" key="1">
    <citation type="journal article" date="2023" name="BMC Biol.">
        <title>The compact genome of the sponge Oopsacas minuta (Hexactinellida) is lacking key metazoan core genes.</title>
        <authorList>
            <person name="Santini S."/>
            <person name="Schenkelaars Q."/>
            <person name="Jourda C."/>
            <person name="Duchesne M."/>
            <person name="Belahbib H."/>
            <person name="Rocher C."/>
            <person name="Selva M."/>
            <person name="Riesgo A."/>
            <person name="Vervoort M."/>
            <person name="Leys S.P."/>
            <person name="Kodjabachian L."/>
            <person name="Le Bivic A."/>
            <person name="Borchiellini C."/>
            <person name="Claverie J.M."/>
            <person name="Renard E."/>
        </authorList>
    </citation>
    <scope>NUCLEOTIDE SEQUENCE [LARGE SCALE GENOMIC DNA]</scope>
    <source>
        <strain evidence="1">SPO-2</strain>
    </source>
</reference>
<dbReference type="Proteomes" id="UP001165289">
    <property type="component" value="Unassembled WGS sequence"/>
</dbReference>
<organism evidence="1 2">
    <name type="scientific">Oopsacas minuta</name>
    <dbReference type="NCBI Taxonomy" id="111878"/>
    <lineage>
        <taxon>Eukaryota</taxon>
        <taxon>Metazoa</taxon>
        <taxon>Porifera</taxon>
        <taxon>Hexactinellida</taxon>
        <taxon>Hexasterophora</taxon>
        <taxon>Lyssacinosida</taxon>
        <taxon>Leucopsacidae</taxon>
        <taxon>Oopsacas</taxon>
    </lineage>
</organism>